<dbReference type="EMBL" id="CP027845">
    <property type="protein sequence ID" value="AVP87305.1"/>
    <property type="molecule type" value="Genomic_DNA"/>
</dbReference>
<dbReference type="InterPro" id="IPR021353">
    <property type="entry name" value="DUF2972"/>
</dbReference>
<dbReference type="Pfam" id="PF11186">
    <property type="entry name" value="DUF2972"/>
    <property type="match status" value="1"/>
</dbReference>
<dbReference type="RefSeq" id="WP_106874173.1">
    <property type="nucleotide sequence ID" value="NZ_CP027845.1"/>
</dbReference>
<evidence type="ECO:0000313" key="1">
    <source>
        <dbReference type="EMBL" id="AVP87305.1"/>
    </source>
</evidence>
<organism evidence="1 2">
    <name type="scientific">Candidatus Phycorickettsia trachydisci</name>
    <dbReference type="NCBI Taxonomy" id="2115978"/>
    <lineage>
        <taxon>Bacteria</taxon>
        <taxon>Pseudomonadati</taxon>
        <taxon>Pseudomonadota</taxon>
        <taxon>Alphaproteobacteria</taxon>
        <taxon>Rickettsiales</taxon>
        <taxon>Rickettsiaceae</taxon>
        <taxon>Candidatus Phycorickettsia</taxon>
    </lineage>
</organism>
<gene>
    <name evidence="1" type="ORF">phytr_3530</name>
</gene>
<reference evidence="1 2" key="1">
    <citation type="submission" date="2018-03" db="EMBL/GenBank/DDBJ databases">
        <title>A gene transfer event suggests a long-term partnership between eustigmatophyte algae and a novel lineage of endosymbiotic bacteria.</title>
        <authorList>
            <person name="Yurchenko T."/>
            <person name="Sevcikova T."/>
            <person name="Pribyl P."/>
            <person name="El Karkouri K."/>
            <person name="Klimes V."/>
            <person name="Amaral R."/>
            <person name="Zbrankova V."/>
            <person name="Kim E."/>
            <person name="Raoult D."/>
            <person name="Santos L.M.A."/>
            <person name="Elias M."/>
        </authorList>
    </citation>
    <scope>NUCLEOTIDE SEQUENCE [LARGE SCALE GENOMIC DNA]</scope>
    <source>
        <strain evidence="1">CCALA 838</strain>
    </source>
</reference>
<name>A0A2P1P7U0_9RICK</name>
<dbReference type="Proteomes" id="UP000241762">
    <property type="component" value="Chromosome"/>
</dbReference>
<keyword evidence="2" id="KW-1185">Reference proteome</keyword>
<dbReference type="KEGG" id="ptc:phytr_3530"/>
<proteinExistence type="predicted"/>
<sequence>MTTKDEFQVDTQIVQGESQAMIKDLNELDQLAKGMEGLLAGISADSYCRTEFESREVPTRNVASHLMGQHSKQITVGVEKLDKERLNKDIGTARDITHNFKEIIKSLTSQHSGSNSLDKNEEKILSKLQEILDGNKLFKGLCDETMQRYLDQTSEKIGYVMGLVQGDAATEALSEMEDDFVMPPVGQDGNFSS</sequence>
<dbReference type="AlphaFoldDB" id="A0A2P1P7U0"/>
<evidence type="ECO:0000313" key="2">
    <source>
        <dbReference type="Proteomes" id="UP000241762"/>
    </source>
</evidence>
<accession>A0A2P1P7U0</accession>
<protein>
    <submittedName>
        <fullName evidence="1">Uncharacterized protein</fullName>
    </submittedName>
</protein>